<dbReference type="EMBL" id="LT629711">
    <property type="protein sequence ID" value="SDP20649.1"/>
    <property type="molecule type" value="Genomic_DNA"/>
</dbReference>
<feature type="transmembrane region" description="Helical" evidence="1">
    <location>
        <begin position="16"/>
        <end position="34"/>
    </location>
</feature>
<accession>A0A1H0QUX7</accession>
<keyword evidence="1" id="KW-1133">Transmembrane helix</keyword>
<sequence>MKEAWAVLRDAGPGRLLLGGAGVALGLVGVWQFLAQVPTTGWVRVGIWLVAGVAVHDGVLAPLGVVSGWLVARRAPASARPAVRLAGLAILTVLLLAVPLLATGGLRR</sequence>
<gene>
    <name evidence="2" type="ORF">SAMN04489867_1729</name>
</gene>
<dbReference type="RefSeq" id="WP_091784070.1">
    <property type="nucleotide sequence ID" value="NZ_LT629711.1"/>
</dbReference>
<keyword evidence="1" id="KW-0472">Membrane</keyword>
<proteinExistence type="predicted"/>
<organism evidence="2 3">
    <name type="scientific">Pedococcus dokdonensis</name>
    <dbReference type="NCBI Taxonomy" id="443156"/>
    <lineage>
        <taxon>Bacteria</taxon>
        <taxon>Bacillati</taxon>
        <taxon>Actinomycetota</taxon>
        <taxon>Actinomycetes</taxon>
        <taxon>Micrococcales</taxon>
        <taxon>Intrasporangiaceae</taxon>
        <taxon>Pedococcus</taxon>
    </lineage>
</organism>
<dbReference type="OrthoDB" id="4559029at2"/>
<evidence type="ECO:0000313" key="2">
    <source>
        <dbReference type="EMBL" id="SDP20649.1"/>
    </source>
</evidence>
<reference evidence="3" key="1">
    <citation type="submission" date="2016-10" db="EMBL/GenBank/DDBJ databases">
        <authorList>
            <person name="Varghese N."/>
            <person name="Submissions S."/>
        </authorList>
    </citation>
    <scope>NUCLEOTIDE SEQUENCE [LARGE SCALE GENOMIC DNA]</scope>
    <source>
        <strain evidence="3">DSM 22329</strain>
    </source>
</reference>
<evidence type="ECO:0000256" key="1">
    <source>
        <dbReference type="SAM" id="Phobius"/>
    </source>
</evidence>
<feature type="transmembrane region" description="Helical" evidence="1">
    <location>
        <begin position="46"/>
        <end position="71"/>
    </location>
</feature>
<name>A0A1H0QUX7_9MICO</name>
<dbReference type="AlphaFoldDB" id="A0A1H0QUX7"/>
<keyword evidence="1" id="KW-0812">Transmembrane</keyword>
<feature type="transmembrane region" description="Helical" evidence="1">
    <location>
        <begin position="83"/>
        <end position="102"/>
    </location>
</feature>
<dbReference type="Proteomes" id="UP000199077">
    <property type="component" value="Chromosome I"/>
</dbReference>
<evidence type="ECO:0000313" key="3">
    <source>
        <dbReference type="Proteomes" id="UP000199077"/>
    </source>
</evidence>
<keyword evidence="3" id="KW-1185">Reference proteome</keyword>
<protein>
    <submittedName>
        <fullName evidence="2">Uncharacterized protein</fullName>
    </submittedName>
</protein>